<dbReference type="AlphaFoldDB" id="A0A1T3NY91"/>
<proteinExistence type="predicted"/>
<accession>A0A1T3NY91</accession>
<evidence type="ECO:0008006" key="3">
    <source>
        <dbReference type="Google" id="ProtNLM"/>
    </source>
</evidence>
<reference evidence="1 2" key="1">
    <citation type="submission" date="2017-03" db="EMBL/GenBank/DDBJ databases">
        <title>Draft genome sequence of Streptomyces scabrisporus NF3, endophyte isolated from Amphipterygium adstringens.</title>
        <authorList>
            <person name="Vazquez M."/>
            <person name="Ceapa C.D."/>
            <person name="Rodriguez Luna D."/>
            <person name="Sanchez Esquivel S."/>
        </authorList>
    </citation>
    <scope>NUCLEOTIDE SEQUENCE [LARGE SCALE GENOMIC DNA]</scope>
    <source>
        <strain evidence="1 2">NF3</strain>
    </source>
</reference>
<dbReference type="EMBL" id="MWQN01000001">
    <property type="protein sequence ID" value="OPC81803.1"/>
    <property type="molecule type" value="Genomic_DNA"/>
</dbReference>
<dbReference type="OrthoDB" id="3394330at2"/>
<organism evidence="1 2">
    <name type="scientific">Embleya scabrispora</name>
    <dbReference type="NCBI Taxonomy" id="159449"/>
    <lineage>
        <taxon>Bacteria</taxon>
        <taxon>Bacillati</taxon>
        <taxon>Actinomycetota</taxon>
        <taxon>Actinomycetes</taxon>
        <taxon>Kitasatosporales</taxon>
        <taxon>Streptomycetaceae</taxon>
        <taxon>Embleya</taxon>
    </lineage>
</organism>
<keyword evidence="2" id="KW-1185">Reference proteome</keyword>
<gene>
    <name evidence="1" type="ORF">B4N89_13435</name>
</gene>
<protein>
    <recommendedName>
        <fullName evidence="3">Holin</fullName>
    </recommendedName>
</protein>
<dbReference type="Pfam" id="PF16945">
    <property type="entry name" value="Phage_r1t_holin"/>
    <property type="match status" value="1"/>
</dbReference>
<evidence type="ECO:0000313" key="2">
    <source>
        <dbReference type="Proteomes" id="UP000190037"/>
    </source>
</evidence>
<sequence>MMTRLFWRATGERAVRTAAQSLLAVAGVDGIGLLDIDWAAAGSVAGAAALASVLTSVVLSGVGPTGPGLTEAATSTRHTLPPTA</sequence>
<comment type="caution">
    <text evidence="1">The sequence shown here is derived from an EMBL/GenBank/DDBJ whole genome shotgun (WGS) entry which is preliminary data.</text>
</comment>
<dbReference type="Proteomes" id="UP000190037">
    <property type="component" value="Unassembled WGS sequence"/>
</dbReference>
<name>A0A1T3NY91_9ACTN</name>
<dbReference type="InterPro" id="IPR020109">
    <property type="entry name" value="Holin_r1t"/>
</dbReference>
<dbReference type="STRING" id="159449.B4N89_13435"/>
<evidence type="ECO:0000313" key="1">
    <source>
        <dbReference type="EMBL" id="OPC81803.1"/>
    </source>
</evidence>
<dbReference type="RefSeq" id="WP_078976076.1">
    <property type="nucleotide sequence ID" value="NZ_MWQN01000001.1"/>
</dbReference>